<evidence type="ECO:0000256" key="1">
    <source>
        <dbReference type="ARBA" id="ARBA00004533"/>
    </source>
</evidence>
<dbReference type="HOGENOM" id="CLU_037398_3_1_3"/>
<keyword evidence="3" id="KW-1003">Cell membrane</keyword>
<evidence type="ECO:0000256" key="6">
    <source>
        <dbReference type="ARBA" id="ARBA00023136"/>
    </source>
</evidence>
<evidence type="ECO:0000256" key="2">
    <source>
        <dbReference type="ARBA" id="ARBA00022448"/>
    </source>
</evidence>
<dbReference type="STRING" id="84588.SYNW2487"/>
<dbReference type="EMBL" id="BX569695">
    <property type="protein sequence ID" value="CAE09002.1"/>
    <property type="molecule type" value="Genomic_DNA"/>
</dbReference>
<sequence>MANLFTSHASTTTQTAAEILKSQLQCNSTTEATSSSPSFQPQTGHGLFCFCVECRPFSPDHQDFTEDMPSDPEDLMDDFYKMGLIKADAVEVAEAVSSAELREILFYKNASQGDPAKEKLLRALAEEAGGLDQAMAAAFGPQAGEFFASIHSSSPFGRRSFLKGLAAGAAMITIANSAGLDTQDAHAAGHAGGKLEKTNLKIGFIPITCATPIIMSEPMGFYKSNGLKCKVVKMPSWGAVRDSAIAGELDAYHMLAPMPISMTLGLGTSPFSVKLASIENINGQAITVANRHKDKVKSAADMKGFVFGVPFPYSMHNLLLRYYLAKGGVDPDKDVQIRPVPPPDSVAQMVAGDIDAYLMPDPFNQRAVFEGVGFIHLLTKDLWVGHPCCAFAAGEPWINKHPNTFKAINKSIIEAANYATNPTNRSEIAKYISGRAFLNQPTKVVEAVLTGKFDDGLGNKKNVPDRIDFKPYPWQSFSHWIQSQLVRWDLGGAADAIKAGDFNANSAAIFLTNEAQSLERELGFNPPSRSFKTEKLAYDSFDPTDPLGYVSKQIDRDGV</sequence>
<dbReference type="PANTHER" id="PTHR30024:SF43">
    <property type="entry name" value="BLL4572 PROTEIN"/>
    <property type="match status" value="1"/>
</dbReference>
<gene>
    <name evidence="7" type="ordered locus">SYNW2487</name>
</gene>
<keyword evidence="4" id="KW-0997">Cell inner membrane</keyword>
<dbReference type="eggNOG" id="COG0715">
    <property type="taxonomic scope" value="Bacteria"/>
</dbReference>
<dbReference type="GO" id="GO:0006811">
    <property type="term" value="P:monoatomic ion transport"/>
    <property type="evidence" value="ECO:0007669"/>
    <property type="project" value="UniProtKB-KW"/>
</dbReference>
<protein>
    <submittedName>
        <fullName evidence="7">Cyanate ABC transporter</fullName>
    </submittedName>
</protein>
<dbReference type="AlphaFoldDB" id="Q7U3E5"/>
<name>Q7U3E5_PARMW</name>
<dbReference type="GO" id="GO:0005886">
    <property type="term" value="C:plasma membrane"/>
    <property type="evidence" value="ECO:0007669"/>
    <property type="project" value="UniProtKB-SubCell"/>
</dbReference>
<evidence type="ECO:0000313" key="7">
    <source>
        <dbReference type="EMBL" id="CAE09002.1"/>
    </source>
</evidence>
<keyword evidence="6" id="KW-0472">Membrane</keyword>
<dbReference type="Pfam" id="PF13379">
    <property type="entry name" value="NMT1_2"/>
    <property type="match status" value="1"/>
</dbReference>
<dbReference type="Gene3D" id="3.40.190.10">
    <property type="entry name" value="Periplasmic binding protein-like II"/>
    <property type="match status" value="2"/>
</dbReference>
<evidence type="ECO:0000256" key="5">
    <source>
        <dbReference type="ARBA" id="ARBA00023065"/>
    </source>
</evidence>
<comment type="subcellular location">
    <subcellularLocation>
        <location evidence="1">Cell inner membrane</location>
    </subcellularLocation>
</comment>
<dbReference type="SUPFAM" id="SSF53850">
    <property type="entry name" value="Periplasmic binding protein-like II"/>
    <property type="match status" value="1"/>
</dbReference>
<reference evidence="7 8" key="1">
    <citation type="journal article" date="2003" name="Nature">
        <title>The genome of a motile marine Synechococcus.</title>
        <authorList>
            <person name="Palenik B."/>
            <person name="Brahamsha B."/>
            <person name="Larimer F."/>
            <person name="Land M."/>
            <person name="Hauser L."/>
            <person name="Chain P."/>
            <person name="Lamerdin J."/>
            <person name="Regala W."/>
            <person name="Allen E.A."/>
            <person name="McCarren J."/>
            <person name="Paulsen I."/>
            <person name="Dufresne A."/>
            <person name="Partensky F."/>
            <person name="Webb E."/>
            <person name="Waterbury J."/>
        </authorList>
    </citation>
    <scope>NUCLEOTIDE SEQUENCE [LARGE SCALE GENOMIC DNA]</scope>
    <source>
        <strain evidence="7 8">WH8102</strain>
    </source>
</reference>
<dbReference type="InterPro" id="IPR044527">
    <property type="entry name" value="NrtA/CpmA_ABC-bd_dom"/>
</dbReference>
<dbReference type="NCBIfam" id="TIGR01409">
    <property type="entry name" value="TAT_signal_seq"/>
    <property type="match status" value="1"/>
</dbReference>
<dbReference type="Proteomes" id="UP000001422">
    <property type="component" value="Chromosome"/>
</dbReference>
<evidence type="ECO:0000256" key="3">
    <source>
        <dbReference type="ARBA" id="ARBA00022475"/>
    </source>
</evidence>
<keyword evidence="8" id="KW-1185">Reference proteome</keyword>
<proteinExistence type="predicted"/>
<keyword evidence="2" id="KW-0813">Transport</keyword>
<accession>Q7U3E5</accession>
<evidence type="ECO:0000256" key="4">
    <source>
        <dbReference type="ARBA" id="ARBA00022519"/>
    </source>
</evidence>
<keyword evidence="5" id="KW-0406">Ion transport</keyword>
<dbReference type="KEGG" id="syw:SYNW2487"/>
<dbReference type="InterPro" id="IPR019546">
    <property type="entry name" value="TAT_signal_bac_arc"/>
</dbReference>
<dbReference type="CDD" id="cd13553">
    <property type="entry name" value="PBP2_NrtA_CpmA_like"/>
    <property type="match status" value="1"/>
</dbReference>
<evidence type="ECO:0000313" key="8">
    <source>
        <dbReference type="Proteomes" id="UP000001422"/>
    </source>
</evidence>
<organism evidence="7 8">
    <name type="scientific">Parasynechococcus marenigrum (strain WH8102)</name>
    <dbReference type="NCBI Taxonomy" id="84588"/>
    <lineage>
        <taxon>Bacteria</taxon>
        <taxon>Bacillati</taxon>
        <taxon>Cyanobacteriota</taxon>
        <taxon>Cyanophyceae</taxon>
        <taxon>Synechococcales</taxon>
        <taxon>Prochlorococcaceae</taxon>
        <taxon>Parasynechococcus</taxon>
        <taxon>Parasynechococcus marenigrum</taxon>
    </lineage>
</organism>
<dbReference type="RefSeq" id="WP_011129340.1">
    <property type="nucleotide sequence ID" value="NC_005070.1"/>
</dbReference>
<dbReference type="PANTHER" id="PTHR30024">
    <property type="entry name" value="ALIPHATIC SULFONATES-BINDING PROTEIN-RELATED"/>
    <property type="match status" value="1"/>
</dbReference>